<sequence length="58" mass="6566">MNILGDADQPGFQLDDYITRLSSMLSQKAAVIVDLQARLEQFQRLLNENNVLLYAQSP</sequence>
<dbReference type="AlphaFoldDB" id="C4IZB9"/>
<organism evidence="1">
    <name type="scientific">Zea mays</name>
    <name type="common">Maize</name>
    <dbReference type="NCBI Taxonomy" id="4577"/>
    <lineage>
        <taxon>Eukaryota</taxon>
        <taxon>Viridiplantae</taxon>
        <taxon>Streptophyta</taxon>
        <taxon>Embryophyta</taxon>
        <taxon>Tracheophyta</taxon>
        <taxon>Spermatophyta</taxon>
        <taxon>Magnoliopsida</taxon>
        <taxon>Liliopsida</taxon>
        <taxon>Poales</taxon>
        <taxon>Poaceae</taxon>
        <taxon>PACMAD clade</taxon>
        <taxon>Panicoideae</taxon>
        <taxon>Andropogonodae</taxon>
        <taxon>Andropogoneae</taxon>
        <taxon>Tripsacinae</taxon>
        <taxon>Zea</taxon>
    </lineage>
</organism>
<proteinExistence type="evidence at transcript level"/>
<evidence type="ECO:0000313" key="1">
    <source>
        <dbReference type="EMBL" id="ACR34269.1"/>
    </source>
</evidence>
<dbReference type="EMBL" id="BT083916">
    <property type="protein sequence ID" value="ACR34269.1"/>
    <property type="molecule type" value="mRNA"/>
</dbReference>
<accession>C4IZB9</accession>
<name>C4IZB9_MAIZE</name>
<protein>
    <submittedName>
        <fullName evidence="1">Uncharacterized protein</fullName>
    </submittedName>
</protein>
<reference evidence="1" key="1">
    <citation type="journal article" date="2009" name="PLoS Genet.">
        <title>Sequencing, mapping, and analysis of 27,455 maize full-length cDNAs.</title>
        <authorList>
            <person name="Soderlund C."/>
            <person name="Descour A."/>
            <person name="Kudrna D."/>
            <person name="Bomhoff M."/>
            <person name="Boyd L."/>
            <person name="Currie J."/>
            <person name="Angelova A."/>
            <person name="Collura K."/>
            <person name="Wissotski M."/>
            <person name="Ashley E."/>
            <person name="Morrow D."/>
            <person name="Fernandes J."/>
            <person name="Walbot V."/>
            <person name="Yu Y."/>
        </authorList>
    </citation>
    <scope>NUCLEOTIDE SEQUENCE</scope>
    <source>
        <strain evidence="1">B73</strain>
    </source>
</reference>